<sequence length="165" mass="18617">MEEVVACFYSFSESQILVGGVDELGNLIITQGCLHRKIPISECAKLVIKISNYTHRIWINKHEPFKKALAKRGVEGEVDFSQEDVEAKDLFLSLKHTGKIKMCPNLEAIGSQFSLSSQILIRALLNPLTGVNRGSIPFDSVVYFNRYGEIDMQAELREALKEWDV</sequence>
<proteinExistence type="predicted"/>
<organism evidence="1 2">
    <name type="scientific">Nostoc parmelioides FACHB-3921</name>
    <dbReference type="NCBI Taxonomy" id="2692909"/>
    <lineage>
        <taxon>Bacteria</taxon>
        <taxon>Bacillati</taxon>
        <taxon>Cyanobacteriota</taxon>
        <taxon>Cyanophyceae</taxon>
        <taxon>Nostocales</taxon>
        <taxon>Nostocaceae</taxon>
        <taxon>Nostoc</taxon>
    </lineage>
</organism>
<keyword evidence="2" id="KW-1185">Reference proteome</keyword>
<evidence type="ECO:0000313" key="2">
    <source>
        <dbReference type="Proteomes" id="UP000621307"/>
    </source>
</evidence>
<comment type="caution">
    <text evidence="1">The sequence shown here is derived from an EMBL/GenBank/DDBJ whole genome shotgun (WGS) entry which is preliminary data.</text>
</comment>
<dbReference type="EMBL" id="JACJQL010000108">
    <property type="protein sequence ID" value="MBD2255595.1"/>
    <property type="molecule type" value="Genomic_DNA"/>
</dbReference>
<dbReference type="RefSeq" id="WP_190572605.1">
    <property type="nucleotide sequence ID" value="NZ_JACJQL010000108.1"/>
</dbReference>
<reference evidence="1 2" key="1">
    <citation type="journal article" date="2020" name="ISME J.">
        <title>Comparative genomics reveals insights into cyanobacterial evolution and habitat adaptation.</title>
        <authorList>
            <person name="Chen M.Y."/>
            <person name="Teng W.K."/>
            <person name="Zhao L."/>
            <person name="Hu C.X."/>
            <person name="Zhou Y.K."/>
            <person name="Han B.P."/>
            <person name="Song L.R."/>
            <person name="Shu W.S."/>
        </authorList>
    </citation>
    <scope>NUCLEOTIDE SEQUENCE [LARGE SCALE GENOMIC DNA]</scope>
    <source>
        <strain evidence="1 2">FACHB-3921</strain>
    </source>
</reference>
<name>A0ABR8BRR6_9NOSO</name>
<dbReference type="Proteomes" id="UP000621307">
    <property type="component" value="Unassembled WGS sequence"/>
</dbReference>
<evidence type="ECO:0000313" key="1">
    <source>
        <dbReference type="EMBL" id="MBD2255595.1"/>
    </source>
</evidence>
<accession>A0ABR8BRR6</accession>
<gene>
    <name evidence="1" type="ORF">H6G14_30820</name>
</gene>
<protein>
    <submittedName>
        <fullName evidence="1">Uncharacterized protein</fullName>
    </submittedName>
</protein>